<dbReference type="NCBIfam" id="TIGR02532">
    <property type="entry name" value="IV_pilin_GFxxxE"/>
    <property type="match status" value="1"/>
</dbReference>
<keyword evidence="1" id="KW-0812">Transmembrane</keyword>
<reference evidence="2 3" key="1">
    <citation type="journal article" date="2016" name="Nat. Commun.">
        <title>Thousands of microbial genomes shed light on interconnected biogeochemical processes in an aquifer system.</title>
        <authorList>
            <person name="Anantharaman K."/>
            <person name="Brown C.T."/>
            <person name="Hug L.A."/>
            <person name="Sharon I."/>
            <person name="Castelle C.J."/>
            <person name="Probst A.J."/>
            <person name="Thomas B.C."/>
            <person name="Singh A."/>
            <person name="Wilkins M.J."/>
            <person name="Karaoz U."/>
            <person name="Brodie E.L."/>
            <person name="Williams K.H."/>
            <person name="Hubbard S.S."/>
            <person name="Banfield J.F."/>
        </authorList>
    </citation>
    <scope>NUCLEOTIDE SEQUENCE [LARGE SCALE GENOMIC DNA]</scope>
</reference>
<name>A0A1F7IR79_9BACT</name>
<dbReference type="SUPFAM" id="SSF54523">
    <property type="entry name" value="Pili subunits"/>
    <property type="match status" value="1"/>
</dbReference>
<evidence type="ECO:0000256" key="1">
    <source>
        <dbReference type="SAM" id="Phobius"/>
    </source>
</evidence>
<dbReference type="AlphaFoldDB" id="A0A1F7IR79"/>
<sequence length="144" mass="15177">MNNYKKGFTLIELLVVIAILAILSTVVFVALDPVKRFRDTRNSRRVQDVNSILTAVHQYIVDNAGSLPTGVTTGQAATEIGTCGTCDDLGSPLGPLSTYLKTIPQDPLNGTAANTGYTIAADSNNLITIGATNPEGGITIEVTR</sequence>
<dbReference type="PANTHER" id="PTHR30093">
    <property type="entry name" value="GENERAL SECRETION PATHWAY PROTEIN G"/>
    <property type="match status" value="1"/>
</dbReference>
<protein>
    <recommendedName>
        <fullName evidence="4">Type II secretion system protein GspG C-terminal domain-containing protein</fullName>
    </recommendedName>
</protein>
<accession>A0A1F7IR79</accession>
<dbReference type="Proteomes" id="UP000177141">
    <property type="component" value="Unassembled WGS sequence"/>
</dbReference>
<evidence type="ECO:0000313" key="2">
    <source>
        <dbReference type="EMBL" id="OGK45859.1"/>
    </source>
</evidence>
<feature type="transmembrane region" description="Helical" evidence="1">
    <location>
        <begin position="13"/>
        <end position="31"/>
    </location>
</feature>
<dbReference type="Pfam" id="PF07963">
    <property type="entry name" value="N_methyl"/>
    <property type="match status" value="1"/>
</dbReference>
<gene>
    <name evidence="2" type="ORF">A3A93_00930</name>
</gene>
<dbReference type="InterPro" id="IPR012902">
    <property type="entry name" value="N_methyl_site"/>
</dbReference>
<organism evidence="2 3">
    <name type="scientific">Candidatus Roizmanbacteria bacterium RIFCSPLOWO2_01_FULL_38_12</name>
    <dbReference type="NCBI Taxonomy" id="1802061"/>
    <lineage>
        <taxon>Bacteria</taxon>
        <taxon>Candidatus Roizmaniibacteriota</taxon>
    </lineage>
</organism>
<dbReference type="STRING" id="1802061.A3A93_00930"/>
<dbReference type="EMBL" id="MGAL01000046">
    <property type="protein sequence ID" value="OGK45859.1"/>
    <property type="molecule type" value="Genomic_DNA"/>
</dbReference>
<evidence type="ECO:0000313" key="3">
    <source>
        <dbReference type="Proteomes" id="UP000177141"/>
    </source>
</evidence>
<dbReference type="InterPro" id="IPR045584">
    <property type="entry name" value="Pilin-like"/>
</dbReference>
<dbReference type="Gene3D" id="3.30.700.10">
    <property type="entry name" value="Glycoprotein, Type 4 Pilin"/>
    <property type="match status" value="1"/>
</dbReference>
<dbReference type="PROSITE" id="PS00409">
    <property type="entry name" value="PROKAR_NTER_METHYL"/>
    <property type="match status" value="1"/>
</dbReference>
<keyword evidence="1" id="KW-1133">Transmembrane helix</keyword>
<evidence type="ECO:0008006" key="4">
    <source>
        <dbReference type="Google" id="ProtNLM"/>
    </source>
</evidence>
<comment type="caution">
    <text evidence="2">The sequence shown here is derived from an EMBL/GenBank/DDBJ whole genome shotgun (WGS) entry which is preliminary data.</text>
</comment>
<proteinExistence type="predicted"/>
<keyword evidence="1" id="KW-0472">Membrane</keyword>